<evidence type="ECO:0000313" key="8">
    <source>
        <dbReference type="Proteomes" id="UP001152523"/>
    </source>
</evidence>
<dbReference type="PANTHER" id="PTHR10693:SF20">
    <property type="entry name" value="AT27578P"/>
    <property type="match status" value="1"/>
</dbReference>
<dbReference type="GO" id="GO:1990904">
    <property type="term" value="C:ribonucleoprotein complex"/>
    <property type="evidence" value="ECO:0007669"/>
    <property type="project" value="TreeGrafter"/>
</dbReference>
<dbReference type="Gene3D" id="3.10.450.50">
    <property type="match status" value="1"/>
</dbReference>
<reference evidence="6" key="1">
    <citation type="submission" date="2022-07" db="EMBL/GenBank/DDBJ databases">
        <authorList>
            <person name="Macas J."/>
            <person name="Novak P."/>
            <person name="Neumann P."/>
        </authorList>
    </citation>
    <scope>NUCLEOTIDE SEQUENCE</scope>
</reference>
<dbReference type="SUPFAM" id="SSF54427">
    <property type="entry name" value="NTF2-like"/>
    <property type="match status" value="1"/>
</dbReference>
<proteinExistence type="predicted"/>
<dbReference type="PROSITE" id="PS50102">
    <property type="entry name" value="RRM"/>
    <property type="match status" value="1"/>
</dbReference>
<dbReference type="EMBL" id="CAMAPF010000955">
    <property type="protein sequence ID" value="CAH9129392.1"/>
    <property type="molecule type" value="Genomic_DNA"/>
</dbReference>
<feature type="region of interest" description="Disordered" evidence="3">
    <location>
        <begin position="373"/>
        <end position="422"/>
    </location>
</feature>
<dbReference type="FunFam" id="3.10.450.50:FF:000003">
    <property type="entry name" value="Nuclear transport factor 2 family protein"/>
    <property type="match status" value="1"/>
</dbReference>
<evidence type="ECO:0000259" key="5">
    <source>
        <dbReference type="PROSITE" id="PS50177"/>
    </source>
</evidence>
<dbReference type="CDD" id="cd00590">
    <property type="entry name" value="RRM_SF"/>
    <property type="match status" value="1"/>
</dbReference>
<evidence type="ECO:0000259" key="4">
    <source>
        <dbReference type="PROSITE" id="PS50102"/>
    </source>
</evidence>
<dbReference type="InterPro" id="IPR035979">
    <property type="entry name" value="RBD_domain_sf"/>
</dbReference>
<feature type="compositionally biased region" description="Gly residues" evidence="3">
    <location>
        <begin position="436"/>
        <end position="454"/>
    </location>
</feature>
<dbReference type="InterPro" id="IPR018222">
    <property type="entry name" value="Nuclear_transport_factor_2_euk"/>
</dbReference>
<evidence type="ECO:0000313" key="7">
    <source>
        <dbReference type="EMBL" id="CAH9129392.1"/>
    </source>
</evidence>
<dbReference type="InterPro" id="IPR032710">
    <property type="entry name" value="NTF2-like_dom_sf"/>
</dbReference>
<evidence type="ECO:0000256" key="1">
    <source>
        <dbReference type="ARBA" id="ARBA00022884"/>
    </source>
</evidence>
<dbReference type="Pfam" id="PF02136">
    <property type="entry name" value="NTF2"/>
    <property type="match status" value="1"/>
</dbReference>
<dbReference type="GO" id="GO:0005829">
    <property type="term" value="C:cytosol"/>
    <property type="evidence" value="ECO:0007669"/>
    <property type="project" value="TreeGrafter"/>
</dbReference>
<evidence type="ECO:0000256" key="3">
    <source>
        <dbReference type="SAM" id="MobiDB-lite"/>
    </source>
</evidence>
<dbReference type="InterPro" id="IPR039539">
    <property type="entry name" value="Ras_GTPase_bind_prot"/>
</dbReference>
<dbReference type="Gene3D" id="3.30.70.330">
    <property type="match status" value="1"/>
</dbReference>
<gene>
    <name evidence="6" type="ORF">CEPIT_LOCUS21447</name>
    <name evidence="7" type="ORF">CEPIT_LOCUS29816</name>
</gene>
<feature type="compositionally biased region" description="Gly residues" evidence="3">
    <location>
        <begin position="410"/>
        <end position="422"/>
    </location>
</feature>
<sequence>METVAAAAVPQPTVSPQLVGNTFVEQYYNILHLSPNIVYRFYQDSSKLGRPEEDGSMSCTTTMKAINEKILSLHYDDLRAEIKSIDAQESHNGGVSVLVTGYLTGKDNQTRSFSQSFFLAPQGQGGYFVLNDMLRYVETVHQHDKTHIPVVDIVVPSIAEPSSLPEEENHVLVHDTPSAEEPNGEVDIPDQNRDVPIVKEEVPVAEVINEVPDDSQVVVESDIKIEEVPKKSYAKIVIELKENAATFSPPPASASRKTVITNVEKVNPSPAPVSNDTDGSVSFEAVNNQEAEAAEGYSIYIKGLPYSTTAASLAEVFKKFGHIKQGGIQVRNNRPHGFCFGFVEFEEAIAVQQAIQASPMLIGGRQAVIEEKRSTNSRGNNRRFLPGRGGFRNDGPVFRNEGSGFRNEGGIRGRGSYGGGRGGYNRDFNGRIEFGNRGGNRGGSLNRGGGGGGDASYQRVDNGGRVKRAAGSGMPNGNAKTMAPRVSATA</sequence>
<keyword evidence="8" id="KW-1185">Reference proteome</keyword>
<dbReference type="AlphaFoldDB" id="A0AAV0E9K9"/>
<comment type="caution">
    <text evidence="6">The sequence shown here is derived from an EMBL/GenBank/DDBJ whole genome shotgun (WGS) entry which is preliminary data.</text>
</comment>
<dbReference type="PROSITE" id="PS50177">
    <property type="entry name" value="NTF2_DOMAIN"/>
    <property type="match status" value="1"/>
</dbReference>
<protein>
    <recommendedName>
        <fullName evidence="9">G3BP-like protein</fullName>
    </recommendedName>
</protein>
<feature type="domain" description="NTF2" evidence="5">
    <location>
        <begin position="19"/>
        <end position="136"/>
    </location>
</feature>
<feature type="region of interest" description="Disordered" evidence="3">
    <location>
        <begin position="435"/>
        <end position="490"/>
    </location>
</feature>
<dbReference type="InterPro" id="IPR002075">
    <property type="entry name" value="NTF2_dom"/>
</dbReference>
<dbReference type="InterPro" id="IPR012677">
    <property type="entry name" value="Nucleotide-bd_a/b_plait_sf"/>
</dbReference>
<dbReference type="PANTHER" id="PTHR10693">
    <property type="entry name" value="RAS GTPASE-ACTIVATING PROTEIN-BINDING PROTEIN"/>
    <property type="match status" value="1"/>
</dbReference>
<evidence type="ECO:0000256" key="2">
    <source>
        <dbReference type="PROSITE-ProRule" id="PRU00176"/>
    </source>
</evidence>
<dbReference type="SUPFAM" id="SSF54928">
    <property type="entry name" value="RNA-binding domain, RBD"/>
    <property type="match status" value="1"/>
</dbReference>
<evidence type="ECO:0000313" key="6">
    <source>
        <dbReference type="EMBL" id="CAH9116296.1"/>
    </source>
</evidence>
<dbReference type="EMBL" id="CAMAPF010000271">
    <property type="protein sequence ID" value="CAH9116296.1"/>
    <property type="molecule type" value="Genomic_DNA"/>
</dbReference>
<dbReference type="SMART" id="SM00360">
    <property type="entry name" value="RRM"/>
    <property type="match status" value="1"/>
</dbReference>
<accession>A0AAV0E9K9</accession>
<feature type="domain" description="RRM" evidence="4">
    <location>
        <begin position="297"/>
        <end position="374"/>
    </location>
</feature>
<dbReference type="GO" id="GO:0003729">
    <property type="term" value="F:mRNA binding"/>
    <property type="evidence" value="ECO:0007669"/>
    <property type="project" value="TreeGrafter"/>
</dbReference>
<dbReference type="CDD" id="cd00780">
    <property type="entry name" value="NTF2"/>
    <property type="match status" value="1"/>
</dbReference>
<dbReference type="InterPro" id="IPR000504">
    <property type="entry name" value="RRM_dom"/>
</dbReference>
<name>A0AAV0E9K9_9ASTE</name>
<evidence type="ECO:0008006" key="9">
    <source>
        <dbReference type="Google" id="ProtNLM"/>
    </source>
</evidence>
<dbReference type="Proteomes" id="UP001152523">
    <property type="component" value="Unassembled WGS sequence"/>
</dbReference>
<keyword evidence="1 2" id="KW-0694">RNA-binding</keyword>
<organism evidence="6 8">
    <name type="scientific">Cuscuta epithymum</name>
    <dbReference type="NCBI Taxonomy" id="186058"/>
    <lineage>
        <taxon>Eukaryota</taxon>
        <taxon>Viridiplantae</taxon>
        <taxon>Streptophyta</taxon>
        <taxon>Embryophyta</taxon>
        <taxon>Tracheophyta</taxon>
        <taxon>Spermatophyta</taxon>
        <taxon>Magnoliopsida</taxon>
        <taxon>eudicotyledons</taxon>
        <taxon>Gunneridae</taxon>
        <taxon>Pentapetalae</taxon>
        <taxon>asterids</taxon>
        <taxon>lamiids</taxon>
        <taxon>Solanales</taxon>
        <taxon>Convolvulaceae</taxon>
        <taxon>Cuscuteae</taxon>
        <taxon>Cuscuta</taxon>
        <taxon>Cuscuta subgen. Cuscuta</taxon>
    </lineage>
</organism>
<dbReference type="Pfam" id="PF00076">
    <property type="entry name" value="RRM_1"/>
    <property type="match status" value="1"/>
</dbReference>